<keyword evidence="4" id="KW-1185">Reference proteome</keyword>
<dbReference type="InterPro" id="IPR021109">
    <property type="entry name" value="Peptidase_aspartic_dom_sf"/>
</dbReference>
<gene>
    <name evidence="3" type="ORF">Acr_14g0004820</name>
</gene>
<evidence type="ECO:0000313" key="3">
    <source>
        <dbReference type="EMBL" id="GFZ00847.1"/>
    </source>
</evidence>
<reference evidence="3 4" key="1">
    <citation type="submission" date="2019-07" db="EMBL/GenBank/DDBJ databases">
        <title>De Novo Assembly of kiwifruit Actinidia rufa.</title>
        <authorList>
            <person name="Sugita-Konishi S."/>
            <person name="Sato K."/>
            <person name="Mori E."/>
            <person name="Abe Y."/>
            <person name="Kisaki G."/>
            <person name="Hamano K."/>
            <person name="Suezawa K."/>
            <person name="Otani M."/>
            <person name="Fukuda T."/>
            <person name="Manabe T."/>
            <person name="Gomi K."/>
            <person name="Tabuchi M."/>
            <person name="Akimitsu K."/>
            <person name="Kataoka I."/>
        </authorList>
    </citation>
    <scope>NUCLEOTIDE SEQUENCE [LARGE SCALE GENOMIC DNA]</scope>
    <source>
        <strain evidence="4">cv. Fuchu</strain>
    </source>
</reference>
<dbReference type="Gene3D" id="2.40.70.10">
    <property type="entry name" value="Acid Proteases"/>
    <property type="match status" value="1"/>
</dbReference>
<dbReference type="InterPro" id="IPR000477">
    <property type="entry name" value="RT_dom"/>
</dbReference>
<dbReference type="Pfam" id="PF00078">
    <property type="entry name" value="RVT_1"/>
    <property type="match status" value="1"/>
</dbReference>
<evidence type="ECO:0000256" key="1">
    <source>
        <dbReference type="SAM" id="MobiDB-lite"/>
    </source>
</evidence>
<feature type="domain" description="Reverse transcriptase" evidence="2">
    <location>
        <begin position="743"/>
        <end position="886"/>
    </location>
</feature>
<dbReference type="InterPro" id="IPR043128">
    <property type="entry name" value="Rev_trsase/Diguanyl_cyclase"/>
</dbReference>
<dbReference type="EMBL" id="BJWL01000014">
    <property type="protein sequence ID" value="GFZ00847.1"/>
    <property type="molecule type" value="Genomic_DNA"/>
</dbReference>
<accession>A0A7J0FR30</accession>
<feature type="region of interest" description="Disordered" evidence="1">
    <location>
        <begin position="55"/>
        <end position="99"/>
    </location>
</feature>
<dbReference type="OrthoDB" id="1689949at2759"/>
<evidence type="ECO:0000313" key="4">
    <source>
        <dbReference type="Proteomes" id="UP000585474"/>
    </source>
</evidence>
<dbReference type="PANTHER" id="PTHR33067">
    <property type="entry name" value="RNA-DIRECTED DNA POLYMERASE-RELATED"/>
    <property type="match status" value="1"/>
</dbReference>
<dbReference type="Gene3D" id="3.30.70.270">
    <property type="match status" value="1"/>
</dbReference>
<evidence type="ECO:0000259" key="2">
    <source>
        <dbReference type="Pfam" id="PF00078"/>
    </source>
</evidence>
<sequence>MPYGKALKNAYAEDSQEREFTLKQQVTYLWKEDDKIIGEHIQTFKGLCDSLATIGKPVPDKEKSQTPKDQNRDYSPSPTLSTQLRRPLPPRERRMTPAERDLYREEKCQYCGMMGHIAKIFWWVPKRPTQQDDIPQALAALTLVDNTIAETEWTSDTGASNYMTAKQGALHMTINPVFHTRSKHIELDHHFVRERVALGLLITQHISTSNQVADLFIKPMSKATLNSFLPKHCLHSWHNLREGIGTTQQHGKLVVICGTQRSDKAEHNCWTDKVENSHKSCYTNGEKLKDKGDSMATISTRNVQAITILRSGKAIDKTILPIDPKGRGEASKVVEGTVGEDSETGEKKESEVVPREEENKNEKGNDERKEKTGSVPKSEEVLREEREIFAHAPFPYRLAKPKNNLSSEIYETFKQVKINLPLLEAVKQVPSHDKFLKDLCTVKRRLNVRENAFLAKDVHSVVQVKTPPKYKDSGCPTVTCVIADHMIEGCLLDLGSSVNLLPYSVYEKLGLGELKSTRITLQLADRSIKAPRGIVEAVLVKVDKFYYPANFVVLDTQPVVDPHAQNHIPIILGRLFLATCDAIIQMRGGLLKLSFENMAVELNMFNAGKQLGDLEDIWEVNFIEYIVQEHFERQYVEDPLGKMLMFGEGIDCLKVEKVGNFVSEDNDLEVGHSPIYTALAPLFALIAFILRKGLSRCAKCNGIMYQIADSKWMSPTQVVPKKFGVTVVKNVNNELIPTRIQIGWRMCVDYRRLNAVTTKDHFSLPFLDQVLERVAGRAYYCFLDGYSGYNQLEIAMNDQDKTIFTCPFGLYNAPATFQRCMISIFSDMVEQIWEVFMDDFSVYGDSYDQCFENLGSVLRRCKESNLVLNWEKCYFMVIQAIVLGHIISRKGIEVDPTKVELIQKLPAPQNVRDVRSSLGHADHFSRLPFERPAEDDPPICETFLDEQLMSCNAVN</sequence>
<feature type="compositionally biased region" description="Basic and acidic residues" evidence="1">
    <location>
        <begin position="344"/>
        <end position="379"/>
    </location>
</feature>
<dbReference type="CDD" id="cd09272">
    <property type="entry name" value="RNase_HI_RT_Ty1"/>
    <property type="match status" value="1"/>
</dbReference>
<dbReference type="PANTHER" id="PTHR33067:SF32">
    <property type="entry name" value="ASPARTIC PEPTIDASE DDI1-TYPE DOMAIN-CONTAINING PROTEIN"/>
    <property type="match status" value="1"/>
</dbReference>
<dbReference type="InterPro" id="IPR043502">
    <property type="entry name" value="DNA/RNA_pol_sf"/>
</dbReference>
<feature type="compositionally biased region" description="Polar residues" evidence="1">
    <location>
        <begin position="73"/>
        <end position="83"/>
    </location>
</feature>
<name>A0A7J0FR30_9ERIC</name>
<dbReference type="CDD" id="cd00303">
    <property type="entry name" value="retropepsin_like"/>
    <property type="match status" value="1"/>
</dbReference>
<feature type="compositionally biased region" description="Basic and acidic residues" evidence="1">
    <location>
        <begin position="89"/>
        <end position="99"/>
    </location>
</feature>
<comment type="caution">
    <text evidence="3">The sequence shown here is derived from an EMBL/GenBank/DDBJ whole genome shotgun (WGS) entry which is preliminary data.</text>
</comment>
<protein>
    <recommendedName>
        <fullName evidence="2">Reverse transcriptase domain-containing protein</fullName>
    </recommendedName>
</protein>
<dbReference type="CDD" id="cd01647">
    <property type="entry name" value="RT_LTR"/>
    <property type="match status" value="1"/>
</dbReference>
<organism evidence="3 4">
    <name type="scientific">Actinidia rufa</name>
    <dbReference type="NCBI Taxonomy" id="165716"/>
    <lineage>
        <taxon>Eukaryota</taxon>
        <taxon>Viridiplantae</taxon>
        <taxon>Streptophyta</taxon>
        <taxon>Embryophyta</taxon>
        <taxon>Tracheophyta</taxon>
        <taxon>Spermatophyta</taxon>
        <taxon>Magnoliopsida</taxon>
        <taxon>eudicotyledons</taxon>
        <taxon>Gunneridae</taxon>
        <taxon>Pentapetalae</taxon>
        <taxon>asterids</taxon>
        <taxon>Ericales</taxon>
        <taxon>Actinidiaceae</taxon>
        <taxon>Actinidia</taxon>
    </lineage>
</organism>
<feature type="region of interest" description="Disordered" evidence="1">
    <location>
        <begin position="319"/>
        <end position="379"/>
    </location>
</feature>
<proteinExistence type="predicted"/>
<dbReference type="AlphaFoldDB" id="A0A7J0FR30"/>
<dbReference type="SUPFAM" id="SSF56672">
    <property type="entry name" value="DNA/RNA polymerases"/>
    <property type="match status" value="1"/>
</dbReference>
<feature type="compositionally biased region" description="Basic and acidic residues" evidence="1">
    <location>
        <begin position="58"/>
        <end position="72"/>
    </location>
</feature>
<dbReference type="Proteomes" id="UP000585474">
    <property type="component" value="Unassembled WGS sequence"/>
</dbReference>
<dbReference type="SUPFAM" id="SSF50630">
    <property type="entry name" value="Acid proteases"/>
    <property type="match status" value="1"/>
</dbReference>